<dbReference type="Gene3D" id="3.30.360.10">
    <property type="entry name" value="Dihydrodipicolinate Reductase, domain 2"/>
    <property type="match status" value="1"/>
</dbReference>
<proteinExistence type="inferred from homology"/>
<evidence type="ECO:0008006" key="10">
    <source>
        <dbReference type="Google" id="ProtNLM"/>
    </source>
</evidence>
<dbReference type="InterPro" id="IPR001282">
    <property type="entry name" value="G6P_DH"/>
</dbReference>
<dbReference type="PANTHER" id="PTHR23429">
    <property type="entry name" value="GLUCOSE-6-PHOSPHATE 1-DEHYDROGENASE G6PD"/>
    <property type="match status" value="1"/>
</dbReference>
<dbReference type="InterPro" id="IPR036291">
    <property type="entry name" value="NAD(P)-bd_dom_sf"/>
</dbReference>
<dbReference type="GO" id="GO:0006006">
    <property type="term" value="P:glucose metabolic process"/>
    <property type="evidence" value="ECO:0007669"/>
    <property type="project" value="UniProtKB-KW"/>
</dbReference>
<keyword evidence="5" id="KW-0560">Oxidoreductase</keyword>
<evidence type="ECO:0000256" key="1">
    <source>
        <dbReference type="ARBA" id="ARBA00004937"/>
    </source>
</evidence>
<comment type="caution">
    <text evidence="9">The sequence shown here is derived from an EMBL/GenBank/DDBJ whole genome shotgun (WGS) entry which is preliminary data.</text>
</comment>
<dbReference type="InterPro" id="IPR022675">
    <property type="entry name" value="G6P_DH_C"/>
</dbReference>
<gene>
    <name evidence="9" type="ORF">S12H4_26745</name>
</gene>
<evidence type="ECO:0000259" key="8">
    <source>
        <dbReference type="Pfam" id="PF02781"/>
    </source>
</evidence>
<feature type="domain" description="Glucose-6-phosphate dehydrogenase C-terminal" evidence="8">
    <location>
        <begin position="30"/>
        <end position="289"/>
    </location>
</feature>
<keyword evidence="6" id="KW-0119">Carbohydrate metabolism</keyword>
<feature type="non-terminal residue" evidence="9">
    <location>
        <position position="291"/>
    </location>
</feature>
<sequence length="291" mass="33337">LNKGLREVLTEDQIFRIDHYLGKESVQNLLVFRFANAIFEPIWNRNYIDHVQITVAEEVGVGHRAGYYDNVGVLRDMFQNHLLQLVALVAMEPPASFEADAIRDEKIKVLRSIRPITAQEVATETIRGQYRGYCESPGVVERSQTETFAALRLHIDNWRWQDVPFYLRSGKKLVEKCTEIAIQFKRPPVRMFPLPKGFEMTANTLGMCIQPDEGIHLKFEAKVPDTAAETRSVDMEFHYRDSFGETLIPEAYERLCLDALQGDATLFTRADAAELSWAYIDPIIAAWQSPQ</sequence>
<evidence type="ECO:0000256" key="3">
    <source>
        <dbReference type="ARBA" id="ARBA00022526"/>
    </source>
</evidence>
<dbReference type="PRINTS" id="PR00079">
    <property type="entry name" value="G6PDHDRGNASE"/>
</dbReference>
<dbReference type="GO" id="GO:0005829">
    <property type="term" value="C:cytosol"/>
    <property type="evidence" value="ECO:0007669"/>
    <property type="project" value="TreeGrafter"/>
</dbReference>
<dbReference type="SUPFAM" id="SSF55347">
    <property type="entry name" value="Glyceraldehyde-3-phosphate dehydrogenase-like, C-terminal domain"/>
    <property type="match status" value="1"/>
</dbReference>
<comment type="pathway">
    <text evidence="1">Carbohydrate degradation; pentose phosphate pathway; D-ribulose 5-phosphate from D-glucose 6-phosphate (oxidative stage): step 1/3.</text>
</comment>
<dbReference type="AlphaFoldDB" id="X1UI46"/>
<dbReference type="Pfam" id="PF02781">
    <property type="entry name" value="G6PD_C"/>
    <property type="match status" value="1"/>
</dbReference>
<dbReference type="PROSITE" id="PS00069">
    <property type="entry name" value="G6P_DEHYDROGENASE"/>
    <property type="match status" value="1"/>
</dbReference>
<name>X1UI46_9ZZZZ</name>
<dbReference type="SUPFAM" id="SSF51735">
    <property type="entry name" value="NAD(P)-binding Rossmann-fold domains"/>
    <property type="match status" value="1"/>
</dbReference>
<dbReference type="InterPro" id="IPR019796">
    <property type="entry name" value="G6P_DH_AS"/>
</dbReference>
<dbReference type="GO" id="GO:0009051">
    <property type="term" value="P:pentose-phosphate shunt, oxidative branch"/>
    <property type="evidence" value="ECO:0007669"/>
    <property type="project" value="TreeGrafter"/>
</dbReference>
<evidence type="ECO:0000256" key="2">
    <source>
        <dbReference type="ARBA" id="ARBA00009975"/>
    </source>
</evidence>
<dbReference type="InterPro" id="IPR022674">
    <property type="entry name" value="G6P_DH_NAD-bd"/>
</dbReference>
<evidence type="ECO:0000256" key="4">
    <source>
        <dbReference type="ARBA" id="ARBA00022857"/>
    </source>
</evidence>
<evidence type="ECO:0000259" key="7">
    <source>
        <dbReference type="Pfam" id="PF00479"/>
    </source>
</evidence>
<accession>X1UI46</accession>
<dbReference type="NCBIfam" id="TIGR00871">
    <property type="entry name" value="zwf"/>
    <property type="match status" value="1"/>
</dbReference>
<evidence type="ECO:0000256" key="6">
    <source>
        <dbReference type="ARBA" id="ARBA00023277"/>
    </source>
</evidence>
<reference evidence="9" key="1">
    <citation type="journal article" date="2014" name="Front. Microbiol.">
        <title>High frequency of phylogenetically diverse reductive dehalogenase-homologous genes in deep subseafloor sedimentary metagenomes.</title>
        <authorList>
            <person name="Kawai M."/>
            <person name="Futagami T."/>
            <person name="Toyoda A."/>
            <person name="Takaki Y."/>
            <person name="Nishi S."/>
            <person name="Hori S."/>
            <person name="Arai W."/>
            <person name="Tsubouchi T."/>
            <person name="Morono Y."/>
            <person name="Uchiyama I."/>
            <person name="Ito T."/>
            <person name="Fujiyama A."/>
            <person name="Inagaki F."/>
            <person name="Takami H."/>
        </authorList>
    </citation>
    <scope>NUCLEOTIDE SEQUENCE</scope>
    <source>
        <strain evidence="9">Expedition CK06-06</strain>
    </source>
</reference>
<organism evidence="9">
    <name type="scientific">marine sediment metagenome</name>
    <dbReference type="NCBI Taxonomy" id="412755"/>
    <lineage>
        <taxon>unclassified sequences</taxon>
        <taxon>metagenomes</taxon>
        <taxon>ecological metagenomes</taxon>
    </lineage>
</organism>
<comment type="similarity">
    <text evidence="2">Belongs to the glucose-6-phosphate dehydrogenase family.</text>
</comment>
<keyword evidence="3" id="KW-0313">Glucose metabolism</keyword>
<evidence type="ECO:0000313" key="9">
    <source>
        <dbReference type="EMBL" id="GAI92024.1"/>
    </source>
</evidence>
<evidence type="ECO:0000256" key="5">
    <source>
        <dbReference type="ARBA" id="ARBA00023002"/>
    </source>
</evidence>
<feature type="non-terminal residue" evidence="9">
    <location>
        <position position="1"/>
    </location>
</feature>
<dbReference type="EMBL" id="BARW01015204">
    <property type="protein sequence ID" value="GAI92024.1"/>
    <property type="molecule type" value="Genomic_DNA"/>
</dbReference>
<dbReference type="PANTHER" id="PTHR23429:SF0">
    <property type="entry name" value="GLUCOSE-6-PHOSPHATE 1-DEHYDROGENASE"/>
    <property type="match status" value="1"/>
</dbReference>
<dbReference type="Pfam" id="PF00479">
    <property type="entry name" value="G6PD_N"/>
    <property type="match status" value="1"/>
</dbReference>
<feature type="domain" description="Glucose-6-phosphate dehydrogenase NAD-binding" evidence="7">
    <location>
        <begin position="1"/>
        <end position="28"/>
    </location>
</feature>
<keyword evidence="4" id="KW-0521">NADP</keyword>
<protein>
    <recommendedName>
        <fullName evidence="10">Glucose-6-phosphate dehydrogenase C-terminal domain-containing protein</fullName>
    </recommendedName>
</protein>
<dbReference type="UniPathway" id="UPA00115"/>
<dbReference type="GO" id="GO:0004345">
    <property type="term" value="F:glucose-6-phosphate dehydrogenase activity"/>
    <property type="evidence" value="ECO:0007669"/>
    <property type="project" value="InterPro"/>
</dbReference>
<dbReference type="GO" id="GO:0050661">
    <property type="term" value="F:NADP binding"/>
    <property type="evidence" value="ECO:0007669"/>
    <property type="project" value="InterPro"/>
</dbReference>